<protein>
    <submittedName>
        <fullName evidence="1">Uncharacterized protein</fullName>
    </submittedName>
</protein>
<dbReference type="EMBL" id="GBRH01190576">
    <property type="protein sequence ID" value="JAE07320.1"/>
    <property type="molecule type" value="Transcribed_RNA"/>
</dbReference>
<sequence length="30" mass="3406">MFISKQTCTISTRVSSQLKYFISQMSTTTS</sequence>
<organism evidence="1">
    <name type="scientific">Arundo donax</name>
    <name type="common">Giant reed</name>
    <name type="synonym">Donax arundinaceus</name>
    <dbReference type="NCBI Taxonomy" id="35708"/>
    <lineage>
        <taxon>Eukaryota</taxon>
        <taxon>Viridiplantae</taxon>
        <taxon>Streptophyta</taxon>
        <taxon>Embryophyta</taxon>
        <taxon>Tracheophyta</taxon>
        <taxon>Spermatophyta</taxon>
        <taxon>Magnoliopsida</taxon>
        <taxon>Liliopsida</taxon>
        <taxon>Poales</taxon>
        <taxon>Poaceae</taxon>
        <taxon>PACMAD clade</taxon>
        <taxon>Arundinoideae</taxon>
        <taxon>Arundineae</taxon>
        <taxon>Arundo</taxon>
    </lineage>
</organism>
<reference evidence="1" key="1">
    <citation type="submission" date="2014-09" db="EMBL/GenBank/DDBJ databases">
        <authorList>
            <person name="Magalhaes I.L.F."/>
            <person name="Oliveira U."/>
            <person name="Santos F.R."/>
            <person name="Vidigal T.H.D.A."/>
            <person name="Brescovit A.D."/>
            <person name="Santos A.J."/>
        </authorList>
    </citation>
    <scope>NUCLEOTIDE SEQUENCE</scope>
    <source>
        <tissue evidence="1">Shoot tissue taken approximately 20 cm above the soil surface</tissue>
    </source>
</reference>
<reference evidence="1" key="2">
    <citation type="journal article" date="2015" name="Data Brief">
        <title>Shoot transcriptome of the giant reed, Arundo donax.</title>
        <authorList>
            <person name="Barrero R.A."/>
            <person name="Guerrero F.D."/>
            <person name="Moolhuijzen P."/>
            <person name="Goolsby J.A."/>
            <person name="Tidwell J."/>
            <person name="Bellgard S.E."/>
            <person name="Bellgard M.I."/>
        </authorList>
    </citation>
    <scope>NUCLEOTIDE SEQUENCE</scope>
    <source>
        <tissue evidence="1">Shoot tissue taken approximately 20 cm above the soil surface</tissue>
    </source>
</reference>
<name>A0A0A9F2Q7_ARUDO</name>
<evidence type="ECO:0000313" key="1">
    <source>
        <dbReference type="EMBL" id="JAE07320.1"/>
    </source>
</evidence>
<proteinExistence type="predicted"/>
<accession>A0A0A9F2Q7</accession>
<dbReference type="AlphaFoldDB" id="A0A0A9F2Q7"/>